<proteinExistence type="predicted"/>
<gene>
    <name evidence="2" type="ORF">Fmac_032405</name>
</gene>
<name>A0ABD1L4U2_9FABA</name>
<keyword evidence="3" id="KW-1185">Reference proteome</keyword>
<feature type="region of interest" description="Disordered" evidence="1">
    <location>
        <begin position="23"/>
        <end position="49"/>
    </location>
</feature>
<evidence type="ECO:0000313" key="3">
    <source>
        <dbReference type="Proteomes" id="UP001603857"/>
    </source>
</evidence>
<protein>
    <submittedName>
        <fullName evidence="2">Uncharacterized protein</fullName>
    </submittedName>
</protein>
<accession>A0ABD1L4U2</accession>
<reference evidence="2 3" key="1">
    <citation type="submission" date="2024-08" db="EMBL/GenBank/DDBJ databases">
        <title>Insights into the chromosomal genome structure of Flemingia macrophylla.</title>
        <authorList>
            <person name="Ding Y."/>
            <person name="Zhao Y."/>
            <person name="Bi W."/>
            <person name="Wu M."/>
            <person name="Zhao G."/>
            <person name="Gong Y."/>
            <person name="Li W."/>
            <person name="Zhang P."/>
        </authorList>
    </citation>
    <scope>NUCLEOTIDE SEQUENCE [LARGE SCALE GENOMIC DNA]</scope>
    <source>
        <strain evidence="2">DYQJB</strain>
        <tissue evidence="2">Leaf</tissue>
    </source>
</reference>
<dbReference type="AlphaFoldDB" id="A0ABD1L4U2"/>
<sequence>MQPCIIGYVRLAASLRRFLRPPTTPPAASYDPSGSHLRSRSGSHLRYPSGGHLRDPSAMPFPSPSSSASTTYLGGQQLQPMLLCSSYKALMRVVGVQFACAFTVHACRGTRGEIPPRGQGHFRLSPIADVAFLWFPFLSPVLSEDTPSISLSSQMNLTRFSYCLLFHTFDDSPSKTSNLVMEITPSKGTKTNAVTYTPFSKNENAAFGVYY</sequence>
<evidence type="ECO:0000313" key="2">
    <source>
        <dbReference type="EMBL" id="KAL2318529.1"/>
    </source>
</evidence>
<organism evidence="2 3">
    <name type="scientific">Flemingia macrophylla</name>
    <dbReference type="NCBI Taxonomy" id="520843"/>
    <lineage>
        <taxon>Eukaryota</taxon>
        <taxon>Viridiplantae</taxon>
        <taxon>Streptophyta</taxon>
        <taxon>Embryophyta</taxon>
        <taxon>Tracheophyta</taxon>
        <taxon>Spermatophyta</taxon>
        <taxon>Magnoliopsida</taxon>
        <taxon>eudicotyledons</taxon>
        <taxon>Gunneridae</taxon>
        <taxon>Pentapetalae</taxon>
        <taxon>rosids</taxon>
        <taxon>fabids</taxon>
        <taxon>Fabales</taxon>
        <taxon>Fabaceae</taxon>
        <taxon>Papilionoideae</taxon>
        <taxon>50 kb inversion clade</taxon>
        <taxon>NPAAA clade</taxon>
        <taxon>indigoferoid/millettioid clade</taxon>
        <taxon>Phaseoleae</taxon>
        <taxon>Flemingia</taxon>
    </lineage>
</organism>
<evidence type="ECO:0000256" key="1">
    <source>
        <dbReference type="SAM" id="MobiDB-lite"/>
    </source>
</evidence>
<dbReference type="EMBL" id="JBGMDY010000011">
    <property type="protein sequence ID" value="KAL2318529.1"/>
    <property type="molecule type" value="Genomic_DNA"/>
</dbReference>
<comment type="caution">
    <text evidence="2">The sequence shown here is derived from an EMBL/GenBank/DDBJ whole genome shotgun (WGS) entry which is preliminary data.</text>
</comment>
<dbReference type="Proteomes" id="UP001603857">
    <property type="component" value="Unassembled WGS sequence"/>
</dbReference>